<evidence type="ECO:0000256" key="4">
    <source>
        <dbReference type="ARBA" id="ARBA00022692"/>
    </source>
</evidence>
<organism evidence="17 18">
    <name type="scientific">Adineta ricciae</name>
    <name type="common">Rotifer</name>
    <dbReference type="NCBI Taxonomy" id="249248"/>
    <lineage>
        <taxon>Eukaryota</taxon>
        <taxon>Metazoa</taxon>
        <taxon>Spiralia</taxon>
        <taxon>Gnathifera</taxon>
        <taxon>Rotifera</taxon>
        <taxon>Eurotatoria</taxon>
        <taxon>Bdelloidea</taxon>
        <taxon>Adinetida</taxon>
        <taxon>Adinetidae</taxon>
        <taxon>Adineta</taxon>
    </lineage>
</organism>
<dbReference type="Gene3D" id="3.30.200.20">
    <property type="entry name" value="Phosphorylase Kinase, domain 1"/>
    <property type="match status" value="1"/>
</dbReference>
<dbReference type="PRINTS" id="PR01041">
    <property type="entry name" value="TRNASYNTHMET"/>
</dbReference>
<keyword evidence="6 13" id="KW-0067">ATP-binding</keyword>
<feature type="transmembrane region" description="Helical" evidence="15">
    <location>
        <begin position="804"/>
        <end position="825"/>
    </location>
</feature>
<dbReference type="InterPro" id="IPR014758">
    <property type="entry name" value="Met-tRNA_synth"/>
</dbReference>
<dbReference type="CDD" id="cd07957">
    <property type="entry name" value="Anticodon_Ia_Met"/>
    <property type="match status" value="1"/>
</dbReference>
<dbReference type="InterPro" id="IPR013155">
    <property type="entry name" value="M/V/L/I-tRNA-synth_anticd-bd"/>
</dbReference>
<keyword evidence="10 13" id="KW-0030">Aminoacyl-tRNA synthetase</keyword>
<dbReference type="Gene3D" id="1.10.510.10">
    <property type="entry name" value="Transferase(Phosphotransferase) domain 1"/>
    <property type="match status" value="1"/>
</dbReference>
<dbReference type="InterPro" id="IPR000719">
    <property type="entry name" value="Prot_kinase_dom"/>
</dbReference>
<dbReference type="SUPFAM" id="SSF56112">
    <property type="entry name" value="Protein kinase-like (PK-like)"/>
    <property type="match status" value="1"/>
</dbReference>
<comment type="subcellular location">
    <subcellularLocation>
        <location evidence="1">Membrane</location>
        <topology evidence="1">Multi-pass membrane protein</topology>
    </subcellularLocation>
</comment>
<keyword evidence="18" id="KW-1185">Reference proteome</keyword>
<dbReference type="EC" id="6.1.1.10" evidence="2"/>
<keyword evidence="8 15" id="KW-1133">Transmembrane helix</keyword>
<dbReference type="AlphaFoldDB" id="A0A814WNZ9"/>
<evidence type="ECO:0000256" key="13">
    <source>
        <dbReference type="RuleBase" id="RU363039"/>
    </source>
</evidence>
<feature type="transmembrane region" description="Helical" evidence="15">
    <location>
        <begin position="774"/>
        <end position="792"/>
    </location>
</feature>
<dbReference type="PANTHER" id="PTHR43326">
    <property type="entry name" value="METHIONYL-TRNA SYNTHETASE"/>
    <property type="match status" value="1"/>
</dbReference>
<dbReference type="Gene3D" id="1.10.730.10">
    <property type="entry name" value="Isoleucyl-tRNA Synthetase, Domain 1"/>
    <property type="match status" value="1"/>
</dbReference>
<dbReference type="InterPro" id="IPR011009">
    <property type="entry name" value="Kinase-like_dom_sf"/>
</dbReference>
<accession>A0A814WNZ9</accession>
<evidence type="ECO:0000256" key="3">
    <source>
        <dbReference type="ARBA" id="ARBA00022598"/>
    </source>
</evidence>
<evidence type="ECO:0000256" key="5">
    <source>
        <dbReference type="ARBA" id="ARBA00022741"/>
    </source>
</evidence>
<evidence type="ECO:0000256" key="8">
    <source>
        <dbReference type="ARBA" id="ARBA00022989"/>
    </source>
</evidence>
<dbReference type="SUPFAM" id="SSF52374">
    <property type="entry name" value="Nucleotidylyl transferase"/>
    <property type="match status" value="1"/>
</dbReference>
<dbReference type="Pfam" id="PF00069">
    <property type="entry name" value="Pkinase"/>
    <property type="match status" value="1"/>
</dbReference>
<evidence type="ECO:0000256" key="10">
    <source>
        <dbReference type="ARBA" id="ARBA00023146"/>
    </source>
</evidence>
<comment type="caution">
    <text evidence="17">The sequence shown here is derived from an EMBL/GenBank/DDBJ whole genome shotgun (WGS) entry which is preliminary data.</text>
</comment>
<dbReference type="Pfam" id="PF01027">
    <property type="entry name" value="Bax1-I"/>
    <property type="match status" value="1"/>
</dbReference>
<dbReference type="Pfam" id="PF08264">
    <property type="entry name" value="Anticodon_1"/>
    <property type="match status" value="1"/>
</dbReference>
<evidence type="ECO:0000313" key="17">
    <source>
        <dbReference type="EMBL" id="CAF1208205.1"/>
    </source>
</evidence>
<reference evidence="17" key="1">
    <citation type="submission" date="2021-02" db="EMBL/GenBank/DDBJ databases">
        <authorList>
            <person name="Nowell W R."/>
        </authorList>
    </citation>
    <scope>NUCLEOTIDE SEQUENCE</scope>
</reference>
<gene>
    <name evidence="17" type="ORF">XAT740_LOCUS24046</name>
</gene>
<keyword evidence="5 13" id="KW-0547">Nucleotide-binding</keyword>
<evidence type="ECO:0000256" key="7">
    <source>
        <dbReference type="ARBA" id="ARBA00022917"/>
    </source>
</evidence>
<dbReference type="NCBIfam" id="TIGR00398">
    <property type="entry name" value="metG"/>
    <property type="match status" value="1"/>
</dbReference>
<feature type="domain" description="Protein kinase" evidence="16">
    <location>
        <begin position="507"/>
        <end position="844"/>
    </location>
</feature>
<dbReference type="SUPFAM" id="SSF47323">
    <property type="entry name" value="Anticodon-binding domain of a subclass of class I aminoacyl-tRNA synthetases"/>
    <property type="match status" value="1"/>
</dbReference>
<feature type="transmembrane region" description="Helical" evidence="15">
    <location>
        <begin position="831"/>
        <end position="852"/>
    </location>
</feature>
<keyword evidence="3 13" id="KW-0436">Ligase</keyword>
<evidence type="ECO:0000256" key="15">
    <source>
        <dbReference type="SAM" id="Phobius"/>
    </source>
</evidence>
<evidence type="ECO:0000256" key="14">
    <source>
        <dbReference type="SAM" id="MobiDB-lite"/>
    </source>
</evidence>
<protein>
    <recommendedName>
        <fullName evidence="11">Methionine--tRNA ligase, mitochondrial</fullName>
        <ecNumber evidence="2">6.1.1.10</ecNumber>
    </recommendedName>
    <alternativeName>
        <fullName evidence="12">Mitochondrial methionyl-tRNA synthetase</fullName>
    </alternativeName>
</protein>
<dbReference type="PANTHER" id="PTHR43326:SF1">
    <property type="entry name" value="METHIONINE--TRNA LIGASE, MITOCHONDRIAL"/>
    <property type="match status" value="1"/>
</dbReference>
<evidence type="ECO:0000313" key="18">
    <source>
        <dbReference type="Proteomes" id="UP000663828"/>
    </source>
</evidence>
<dbReference type="InterPro" id="IPR041872">
    <property type="entry name" value="Anticodon_Met"/>
</dbReference>
<feature type="transmembrane region" description="Helical" evidence="15">
    <location>
        <begin position="749"/>
        <end position="768"/>
    </location>
</feature>
<evidence type="ECO:0000256" key="11">
    <source>
        <dbReference type="ARBA" id="ARBA00026124"/>
    </source>
</evidence>
<dbReference type="CDD" id="cd00814">
    <property type="entry name" value="MetRS_core"/>
    <property type="match status" value="1"/>
</dbReference>
<dbReference type="InterPro" id="IPR008271">
    <property type="entry name" value="Ser/Thr_kinase_AS"/>
</dbReference>
<feature type="region of interest" description="Disordered" evidence="14">
    <location>
        <begin position="972"/>
        <end position="1013"/>
    </location>
</feature>
<dbReference type="GO" id="GO:0004672">
    <property type="term" value="F:protein kinase activity"/>
    <property type="evidence" value="ECO:0007669"/>
    <property type="project" value="InterPro"/>
</dbReference>
<dbReference type="CDD" id="cd10430">
    <property type="entry name" value="BI-1"/>
    <property type="match status" value="1"/>
</dbReference>
<comment type="similarity">
    <text evidence="13">Belongs to the class-I aminoacyl-tRNA synthetase family.</text>
</comment>
<dbReference type="Pfam" id="PF09334">
    <property type="entry name" value="tRNA-synt_1g"/>
    <property type="match status" value="1"/>
</dbReference>
<sequence>MTISRGASYFISTPIYYVNSKPHIGHLYSSLLADTIARWQVVKHTPAPRIIFSTGTDEHGLKIERAATAAQLTPPEFCSQVSNTFRKMFDLFSIQYTNYIRTTDESHRQAVKHVWQELAKRNLIYKGSYQGWYSVQDECFVSEDEIIKDQAGHAKLKETDRPVEWTEEKNYMFKLSSFHERIEKWIVDHKPLFPMKYNKLALIQLNELKKQGDISISREAKRLTWGIQVPNDPSQVVYVWIDALINYLTVVGYPLHQTHWPPNCQIIGKEILRFHAIYWPALLMGLDLDLPDQIVVHGHWLKDDRKMSKSVGNVIDTFDLLSKLQCDGVRYCLLREDILSQDANFNEYKMRKYLNAELANTLGNLLNRVTSSTINPSHTYPSYCLPFFPPSTNDLAEQCNQLAGRVTTAYDSYEFYHGIIAIMDVLRTCNGYVQSEQPWVLAKSPKEIDRQRLQVLIYLTLECLRICGILLQPIIPSITKQLLDVLDIDENKRTLNDWKFTVNGETYHILGVVGQGGEATVYKCEDSDGHLHAAKVFYFSRFPPSQLRYRIDGFLKEARILRYLSGRSPHFVQLRDYEYKPSENVGYMVMELGSSCLRQHMQGLPLNDQARQMYWKQIVGILRALEDAQIVHADIKPDNIIIVNNILKITDLGLAFGLPWMRQATRRPVVRGTIDYMAPEVFSHQTGFKSDVWSAGIILYEMTYGRPPYFGLFDRNQKVAAISAMTPIPFPPIHDPLLQPQVQVHLKNVYICLFISTLCATLGIYLSVNGWLNYPRLAVFASIITTICLFALDFNARTQVQCFCLMSATAFFIGIYLSPLINLAIHVNPQIVMTAFLLTTIIFVCFTLSALLTQKRTHLYLGGMLAVALMNLFGLSQLIFNVNLYLGLLIVYGYILYDTQLIVERATHNDINYVKHAILLFIDLVDVFVRTVIVLLKNLEGVNGISYYWPTRNQRVGNTKMSDSNTKRVRIESDSVKKNRSASASRHSLVDETERQMEMQLLDSPPSRKKSKQ</sequence>
<evidence type="ECO:0000256" key="1">
    <source>
        <dbReference type="ARBA" id="ARBA00004141"/>
    </source>
</evidence>
<feature type="non-terminal residue" evidence="17">
    <location>
        <position position="1"/>
    </location>
</feature>
<feature type="compositionally biased region" description="Basic and acidic residues" evidence="14">
    <location>
        <begin position="988"/>
        <end position="997"/>
    </location>
</feature>
<dbReference type="GO" id="GO:0004825">
    <property type="term" value="F:methionine-tRNA ligase activity"/>
    <property type="evidence" value="ECO:0007669"/>
    <property type="project" value="UniProtKB-EC"/>
</dbReference>
<evidence type="ECO:0000256" key="2">
    <source>
        <dbReference type="ARBA" id="ARBA00012838"/>
    </source>
</evidence>
<dbReference type="GO" id="GO:0006431">
    <property type="term" value="P:methionyl-tRNA aminoacylation"/>
    <property type="evidence" value="ECO:0007669"/>
    <property type="project" value="InterPro"/>
</dbReference>
<dbReference type="InterPro" id="IPR006214">
    <property type="entry name" value="Bax_inhibitor_1-related"/>
</dbReference>
<keyword evidence="4 15" id="KW-0812">Transmembrane</keyword>
<dbReference type="InterPro" id="IPR023457">
    <property type="entry name" value="Met-tRNA_synth_2"/>
</dbReference>
<dbReference type="InterPro" id="IPR014729">
    <property type="entry name" value="Rossmann-like_a/b/a_fold"/>
</dbReference>
<feature type="transmembrane region" description="Helical" evidence="15">
    <location>
        <begin position="864"/>
        <end position="897"/>
    </location>
</feature>
<dbReference type="SMART" id="SM00220">
    <property type="entry name" value="S_TKc"/>
    <property type="match status" value="1"/>
</dbReference>
<dbReference type="Gene3D" id="2.170.220.10">
    <property type="match status" value="1"/>
</dbReference>
<dbReference type="PROSITE" id="PS50011">
    <property type="entry name" value="PROTEIN_KINASE_DOM"/>
    <property type="match status" value="1"/>
</dbReference>
<dbReference type="Proteomes" id="UP000663828">
    <property type="component" value="Unassembled WGS sequence"/>
</dbReference>
<dbReference type="InterPro" id="IPR033911">
    <property type="entry name" value="MetRS_core"/>
</dbReference>
<dbReference type="Gene3D" id="3.40.50.620">
    <property type="entry name" value="HUPs"/>
    <property type="match status" value="1"/>
</dbReference>
<evidence type="ECO:0000256" key="12">
    <source>
        <dbReference type="ARBA" id="ARBA00030331"/>
    </source>
</evidence>
<dbReference type="InterPro" id="IPR015413">
    <property type="entry name" value="Methionyl/Leucyl_tRNA_Synth"/>
</dbReference>
<keyword evidence="9 15" id="KW-0472">Membrane</keyword>
<dbReference type="InterPro" id="IPR009080">
    <property type="entry name" value="tRNAsynth_Ia_anticodon-bd"/>
</dbReference>
<dbReference type="GO" id="GO:0016020">
    <property type="term" value="C:membrane"/>
    <property type="evidence" value="ECO:0007669"/>
    <property type="project" value="UniProtKB-SubCell"/>
</dbReference>
<proteinExistence type="inferred from homology"/>
<dbReference type="PROSITE" id="PS00108">
    <property type="entry name" value="PROTEIN_KINASE_ST"/>
    <property type="match status" value="1"/>
</dbReference>
<evidence type="ECO:0000256" key="9">
    <source>
        <dbReference type="ARBA" id="ARBA00023136"/>
    </source>
</evidence>
<name>A0A814WNZ9_ADIRI</name>
<keyword evidence="7 13" id="KW-0648">Protein biosynthesis</keyword>
<evidence type="ECO:0000259" key="16">
    <source>
        <dbReference type="PROSITE" id="PS50011"/>
    </source>
</evidence>
<evidence type="ECO:0000256" key="6">
    <source>
        <dbReference type="ARBA" id="ARBA00022840"/>
    </source>
</evidence>
<dbReference type="GO" id="GO:0005524">
    <property type="term" value="F:ATP binding"/>
    <property type="evidence" value="ECO:0007669"/>
    <property type="project" value="UniProtKB-KW"/>
</dbReference>
<dbReference type="EMBL" id="CAJNOR010001842">
    <property type="protein sequence ID" value="CAF1208205.1"/>
    <property type="molecule type" value="Genomic_DNA"/>
</dbReference>